<dbReference type="GO" id="GO:0051259">
    <property type="term" value="P:protein complex oligomerization"/>
    <property type="evidence" value="ECO:0007669"/>
    <property type="project" value="InterPro"/>
</dbReference>
<dbReference type="SUPFAM" id="SSF46785">
    <property type="entry name" value="Winged helix' DNA-binding domain"/>
    <property type="match status" value="1"/>
</dbReference>
<dbReference type="GO" id="GO:0006526">
    <property type="term" value="P:L-arginine biosynthetic process"/>
    <property type="evidence" value="ECO:0007669"/>
    <property type="project" value="UniProtKB-UniPathway"/>
</dbReference>
<gene>
    <name evidence="7" type="primary">argR</name>
    <name evidence="10" type="ORF">IV43_GL001800</name>
</gene>
<comment type="function">
    <text evidence="7">Regulates arginine biosynthesis genes.</text>
</comment>
<keyword evidence="7" id="KW-0055">Arginine biosynthesis</keyword>
<dbReference type="Proteomes" id="UP000051491">
    <property type="component" value="Unassembled WGS sequence"/>
</dbReference>
<keyword evidence="3 7" id="KW-0963">Cytoplasm</keyword>
<proteinExistence type="inferred from homology"/>
<sequence>MGQGRSNMKKKDRQRKIEQLIKQQKISNQDSLIQALEDEGIHSTQATVSRDIREMKIIKQADTDGNTYYTLLKKDHSDPKQRIKETISDIVTNVTNVQFVNIVQTTPRNANVLAALIDDNELPGVVGTLAGYDTVVLFSPNNETAQEVSRFFIANIGE</sequence>
<evidence type="ECO:0000256" key="5">
    <source>
        <dbReference type="ARBA" id="ARBA00023125"/>
    </source>
</evidence>
<dbReference type="InterPro" id="IPR001669">
    <property type="entry name" value="Arg_repress"/>
</dbReference>
<dbReference type="Gene3D" id="1.10.10.10">
    <property type="entry name" value="Winged helix-like DNA-binding domain superfamily/Winged helix DNA-binding domain"/>
    <property type="match status" value="1"/>
</dbReference>
<dbReference type="GO" id="GO:0005737">
    <property type="term" value="C:cytoplasm"/>
    <property type="evidence" value="ECO:0007669"/>
    <property type="project" value="UniProtKB-SubCell"/>
</dbReference>
<dbReference type="InterPro" id="IPR036251">
    <property type="entry name" value="Arg_repress_C_sf"/>
</dbReference>
<accession>A0A0R2K5M7</accession>
<protein>
    <recommendedName>
        <fullName evidence="7">Arginine repressor</fullName>
    </recommendedName>
</protein>
<dbReference type="SUPFAM" id="SSF55252">
    <property type="entry name" value="C-terminal domain of arginine repressor"/>
    <property type="match status" value="1"/>
</dbReference>
<dbReference type="PANTHER" id="PTHR34471">
    <property type="entry name" value="ARGININE REPRESSOR"/>
    <property type="match status" value="1"/>
</dbReference>
<name>A0A0R2K5M7_9LACO</name>
<keyword evidence="4 7" id="KW-0805">Transcription regulation</keyword>
<evidence type="ECO:0000256" key="6">
    <source>
        <dbReference type="ARBA" id="ARBA00023163"/>
    </source>
</evidence>
<dbReference type="InterPro" id="IPR036388">
    <property type="entry name" value="WH-like_DNA-bd_sf"/>
</dbReference>
<dbReference type="Gene3D" id="3.30.1360.40">
    <property type="match status" value="1"/>
</dbReference>
<comment type="subcellular location">
    <subcellularLocation>
        <location evidence="1 7">Cytoplasm</location>
    </subcellularLocation>
</comment>
<evidence type="ECO:0000313" key="11">
    <source>
        <dbReference type="Proteomes" id="UP000051491"/>
    </source>
</evidence>
<evidence type="ECO:0000256" key="3">
    <source>
        <dbReference type="ARBA" id="ARBA00022490"/>
    </source>
</evidence>
<keyword evidence="7" id="KW-0028">Amino-acid biosynthesis</keyword>
<comment type="caution">
    <text evidence="10">The sequence shown here is derived from an EMBL/GenBank/DDBJ whole genome shotgun (WGS) entry which is preliminary data.</text>
</comment>
<feature type="domain" description="Arginine repressor C-terminal" evidence="9">
    <location>
        <begin position="88"/>
        <end position="149"/>
    </location>
</feature>
<evidence type="ECO:0000256" key="2">
    <source>
        <dbReference type="ARBA" id="ARBA00008316"/>
    </source>
</evidence>
<dbReference type="GO" id="GO:0003677">
    <property type="term" value="F:DNA binding"/>
    <property type="evidence" value="ECO:0007669"/>
    <property type="project" value="UniProtKB-KW"/>
</dbReference>
<dbReference type="AlphaFoldDB" id="A0A0R2K5M7"/>
<dbReference type="PATRIC" id="fig|89059.3.peg.1916"/>
<dbReference type="Pfam" id="PF01316">
    <property type="entry name" value="Arg_repressor"/>
    <property type="match status" value="1"/>
</dbReference>
<dbReference type="EMBL" id="JQBK01000061">
    <property type="protein sequence ID" value="KRN81735.1"/>
    <property type="molecule type" value="Genomic_DNA"/>
</dbReference>
<organism evidence="10 11">
    <name type="scientific">Ligilactobacillus acidipiscis</name>
    <dbReference type="NCBI Taxonomy" id="89059"/>
    <lineage>
        <taxon>Bacteria</taxon>
        <taxon>Bacillati</taxon>
        <taxon>Bacillota</taxon>
        <taxon>Bacilli</taxon>
        <taxon>Lactobacillales</taxon>
        <taxon>Lactobacillaceae</taxon>
        <taxon>Ligilactobacillus</taxon>
    </lineage>
</organism>
<dbReference type="InterPro" id="IPR020899">
    <property type="entry name" value="Arg_repress_C"/>
</dbReference>
<comment type="pathway">
    <text evidence="7">Amino-acid biosynthesis; L-arginine biosynthesis [regulation].</text>
</comment>
<dbReference type="InterPro" id="IPR020900">
    <property type="entry name" value="Arg_repress_DNA-bd"/>
</dbReference>
<evidence type="ECO:0000256" key="4">
    <source>
        <dbReference type="ARBA" id="ARBA00023015"/>
    </source>
</evidence>
<keyword evidence="5 7" id="KW-0238">DNA-binding</keyword>
<dbReference type="InterPro" id="IPR036390">
    <property type="entry name" value="WH_DNA-bd_sf"/>
</dbReference>
<evidence type="ECO:0000313" key="10">
    <source>
        <dbReference type="EMBL" id="KRN81735.1"/>
    </source>
</evidence>
<evidence type="ECO:0000259" key="9">
    <source>
        <dbReference type="Pfam" id="PF02863"/>
    </source>
</evidence>
<dbReference type="UniPathway" id="UPA00068"/>
<dbReference type="STRING" id="89059.LAC1533_0953"/>
<evidence type="ECO:0000259" key="8">
    <source>
        <dbReference type="Pfam" id="PF01316"/>
    </source>
</evidence>
<comment type="similarity">
    <text evidence="2 7">Belongs to the ArgR family.</text>
</comment>
<reference evidence="10 11" key="1">
    <citation type="journal article" date="2015" name="Genome Announc.">
        <title>Expanding the biotechnology potential of lactobacilli through comparative genomics of 213 strains and associated genera.</title>
        <authorList>
            <person name="Sun Z."/>
            <person name="Harris H.M."/>
            <person name="McCann A."/>
            <person name="Guo C."/>
            <person name="Argimon S."/>
            <person name="Zhang W."/>
            <person name="Yang X."/>
            <person name="Jeffery I.B."/>
            <person name="Cooney J.C."/>
            <person name="Kagawa T.F."/>
            <person name="Liu W."/>
            <person name="Song Y."/>
            <person name="Salvetti E."/>
            <person name="Wrobel A."/>
            <person name="Rasinkangas P."/>
            <person name="Parkhill J."/>
            <person name="Rea M.C."/>
            <person name="O'Sullivan O."/>
            <person name="Ritari J."/>
            <person name="Douillard F.P."/>
            <person name="Paul Ross R."/>
            <person name="Yang R."/>
            <person name="Briner A.E."/>
            <person name="Felis G.E."/>
            <person name="de Vos W.M."/>
            <person name="Barrangou R."/>
            <person name="Klaenhammer T.R."/>
            <person name="Caufield P.W."/>
            <person name="Cui Y."/>
            <person name="Zhang H."/>
            <person name="O'Toole P.W."/>
        </authorList>
    </citation>
    <scope>NUCLEOTIDE SEQUENCE [LARGE SCALE GENOMIC DNA]</scope>
    <source>
        <strain evidence="10 11">DSM 15353</strain>
    </source>
</reference>
<dbReference type="GO" id="GO:0003700">
    <property type="term" value="F:DNA-binding transcription factor activity"/>
    <property type="evidence" value="ECO:0007669"/>
    <property type="project" value="UniProtKB-UniRule"/>
</dbReference>
<dbReference type="PRINTS" id="PR01467">
    <property type="entry name" value="ARGREPRESSOR"/>
</dbReference>
<dbReference type="PANTHER" id="PTHR34471:SF1">
    <property type="entry name" value="ARGININE REPRESSOR"/>
    <property type="match status" value="1"/>
</dbReference>
<evidence type="ECO:0000256" key="7">
    <source>
        <dbReference type="HAMAP-Rule" id="MF_00173"/>
    </source>
</evidence>
<dbReference type="HAMAP" id="MF_00173">
    <property type="entry name" value="Arg_repressor"/>
    <property type="match status" value="1"/>
</dbReference>
<keyword evidence="6 7" id="KW-0804">Transcription</keyword>
<evidence type="ECO:0000256" key="1">
    <source>
        <dbReference type="ARBA" id="ARBA00004496"/>
    </source>
</evidence>
<keyword evidence="7" id="KW-0678">Repressor</keyword>
<dbReference type="GO" id="GO:0034618">
    <property type="term" value="F:arginine binding"/>
    <property type="evidence" value="ECO:0007669"/>
    <property type="project" value="InterPro"/>
</dbReference>
<dbReference type="Pfam" id="PF02863">
    <property type="entry name" value="Arg_repressor_C"/>
    <property type="match status" value="1"/>
</dbReference>
<feature type="domain" description="Arginine repressor DNA-binding" evidence="8">
    <location>
        <begin position="8"/>
        <end position="75"/>
    </location>
</feature>
<dbReference type="GO" id="GO:1900079">
    <property type="term" value="P:regulation of arginine biosynthetic process"/>
    <property type="evidence" value="ECO:0007669"/>
    <property type="project" value="UniProtKB-UniRule"/>
</dbReference>